<sequence length="83" mass="9357">MSGTEGLGYRLEGIQIKLTGIEEMDKLGLRLVKKETSVFLFTINSFGDIIIKLFSENKKQGNRYVTSDKPDQKEDGIAISESW</sequence>
<dbReference type="EMBL" id="CP002987">
    <property type="protein sequence ID" value="AFA49633.1"/>
    <property type="molecule type" value="Genomic_DNA"/>
</dbReference>
<dbReference type="Proteomes" id="UP000007177">
    <property type="component" value="Chromosome"/>
</dbReference>
<dbReference type="KEGG" id="awo:Awo_c28840"/>
<gene>
    <name evidence="2" type="ordered locus">Awo_c28840</name>
</gene>
<feature type="region of interest" description="Disordered" evidence="1">
    <location>
        <begin position="63"/>
        <end position="83"/>
    </location>
</feature>
<feature type="compositionally biased region" description="Basic and acidic residues" evidence="1">
    <location>
        <begin position="66"/>
        <end position="76"/>
    </location>
</feature>
<dbReference type="Pfam" id="PF07538">
    <property type="entry name" value="ChW"/>
    <property type="match status" value="1"/>
</dbReference>
<protein>
    <submittedName>
        <fullName evidence="2">Uncharacterized protein</fullName>
    </submittedName>
</protein>
<dbReference type="STRING" id="931626.Awo_c28840"/>
<name>H6LGW9_ACEWD</name>
<dbReference type="InterPro" id="IPR006637">
    <property type="entry name" value="ChW"/>
</dbReference>
<reference evidence="3" key="1">
    <citation type="submission" date="2011-07" db="EMBL/GenBank/DDBJ databases">
        <title>Complete genome sequence of Acetobacterium woodii.</title>
        <authorList>
            <person name="Poehlein A."/>
            <person name="Schmidt S."/>
            <person name="Kaster A.-K."/>
            <person name="Goenrich M."/>
            <person name="Vollmers J."/>
            <person name="Thuermer A."/>
            <person name="Gottschalk G."/>
            <person name="Thauer R.K."/>
            <person name="Daniel R."/>
            <person name="Mueller V."/>
        </authorList>
    </citation>
    <scope>NUCLEOTIDE SEQUENCE [LARGE SCALE GENOMIC DNA]</scope>
    <source>
        <strain evidence="3">ATCC 29683 / DSM 1030 / JCM 2381 / KCTC 1655 / WB1</strain>
    </source>
</reference>
<organism evidence="2 3">
    <name type="scientific">Acetobacterium woodii (strain ATCC 29683 / DSM 1030 / JCM 2381 / KCTC 1655 / WB1)</name>
    <dbReference type="NCBI Taxonomy" id="931626"/>
    <lineage>
        <taxon>Bacteria</taxon>
        <taxon>Bacillati</taxon>
        <taxon>Bacillota</taxon>
        <taxon>Clostridia</taxon>
        <taxon>Eubacteriales</taxon>
        <taxon>Eubacteriaceae</taxon>
        <taxon>Acetobacterium</taxon>
    </lineage>
</organism>
<keyword evidence="3" id="KW-1185">Reference proteome</keyword>
<reference evidence="2 3" key="2">
    <citation type="journal article" date="2012" name="PLoS ONE">
        <title>An ancient pathway combining carbon dioxide fixation with the generation and utilization of a sodium ion gradient for ATP synthesis.</title>
        <authorList>
            <person name="Poehlein A."/>
            <person name="Schmidt S."/>
            <person name="Kaster A.K."/>
            <person name="Goenrich M."/>
            <person name="Vollmers J."/>
            <person name="Thurmer A."/>
            <person name="Bertsch J."/>
            <person name="Schuchmann K."/>
            <person name="Voigt B."/>
            <person name="Hecker M."/>
            <person name="Daniel R."/>
            <person name="Thauer R.K."/>
            <person name="Gottschalk G."/>
            <person name="Muller V."/>
        </authorList>
    </citation>
    <scope>NUCLEOTIDE SEQUENCE [LARGE SCALE GENOMIC DNA]</scope>
    <source>
        <strain evidence="3">ATCC 29683 / DSM 1030 / JCM 2381 / KCTC 1655 / WB1</strain>
    </source>
</reference>
<proteinExistence type="predicted"/>
<evidence type="ECO:0000313" key="2">
    <source>
        <dbReference type="EMBL" id="AFA49633.1"/>
    </source>
</evidence>
<dbReference type="AlphaFoldDB" id="H6LGW9"/>
<evidence type="ECO:0000313" key="3">
    <source>
        <dbReference type="Proteomes" id="UP000007177"/>
    </source>
</evidence>
<dbReference type="RefSeq" id="WP_014357230.1">
    <property type="nucleotide sequence ID" value="NC_016894.1"/>
</dbReference>
<evidence type="ECO:0000256" key="1">
    <source>
        <dbReference type="SAM" id="MobiDB-lite"/>
    </source>
</evidence>
<accession>H6LGW9</accession>
<dbReference type="HOGENOM" id="CLU_2534884_0_0_9"/>